<comment type="caution">
    <text evidence="3">The sequence shown here is derived from an EMBL/GenBank/DDBJ whole genome shotgun (WGS) entry which is preliminary data.</text>
</comment>
<keyword evidence="2" id="KW-0472">Membrane</keyword>
<keyword evidence="4" id="KW-1185">Reference proteome</keyword>
<evidence type="ECO:0000256" key="2">
    <source>
        <dbReference type="SAM" id="Phobius"/>
    </source>
</evidence>
<proteinExistence type="predicted"/>
<reference evidence="3" key="1">
    <citation type="submission" date="2021-02" db="EMBL/GenBank/DDBJ databases">
        <authorList>
            <person name="Dougan E. K."/>
            <person name="Rhodes N."/>
            <person name="Thang M."/>
            <person name="Chan C."/>
        </authorList>
    </citation>
    <scope>NUCLEOTIDE SEQUENCE</scope>
</reference>
<keyword evidence="2" id="KW-1133">Transmembrane helix</keyword>
<dbReference type="Proteomes" id="UP000654075">
    <property type="component" value="Unassembled WGS sequence"/>
</dbReference>
<feature type="transmembrane region" description="Helical" evidence="2">
    <location>
        <begin position="118"/>
        <end position="138"/>
    </location>
</feature>
<gene>
    <name evidence="3" type="ORF">PGLA1383_LOCUS205</name>
</gene>
<feature type="non-terminal residue" evidence="3">
    <location>
        <position position="1"/>
    </location>
</feature>
<protein>
    <submittedName>
        <fullName evidence="3">Uncharacterized protein</fullName>
    </submittedName>
</protein>
<evidence type="ECO:0000313" key="4">
    <source>
        <dbReference type="Proteomes" id="UP000654075"/>
    </source>
</evidence>
<name>A0A813D612_POLGL</name>
<accession>A0A813D612</accession>
<keyword evidence="2" id="KW-0812">Transmembrane</keyword>
<dbReference type="EMBL" id="CAJNNV010000040">
    <property type="protein sequence ID" value="CAE8581174.1"/>
    <property type="molecule type" value="Genomic_DNA"/>
</dbReference>
<dbReference type="AlphaFoldDB" id="A0A813D612"/>
<feature type="transmembrane region" description="Helical" evidence="2">
    <location>
        <begin position="150"/>
        <end position="169"/>
    </location>
</feature>
<evidence type="ECO:0000256" key="1">
    <source>
        <dbReference type="SAM" id="MobiDB-lite"/>
    </source>
</evidence>
<organism evidence="3 4">
    <name type="scientific">Polarella glacialis</name>
    <name type="common">Dinoflagellate</name>
    <dbReference type="NCBI Taxonomy" id="89957"/>
    <lineage>
        <taxon>Eukaryota</taxon>
        <taxon>Sar</taxon>
        <taxon>Alveolata</taxon>
        <taxon>Dinophyceae</taxon>
        <taxon>Suessiales</taxon>
        <taxon>Suessiaceae</taxon>
        <taxon>Polarella</taxon>
    </lineage>
</organism>
<feature type="non-terminal residue" evidence="3">
    <location>
        <position position="196"/>
    </location>
</feature>
<evidence type="ECO:0000313" key="3">
    <source>
        <dbReference type="EMBL" id="CAE8581174.1"/>
    </source>
</evidence>
<sequence length="196" mass="21728">GHPRCKGDEEDPQLSGGEKSSAEKDRGPVLTWWFRACCFCYTAVGYDMALRLTAVTCHCPAYPWPLEAYLLLLQGFLSFMHDAYFAGRSPAAKLADRCCASFLTMCQPLKFAFCSMDAVQLALLLVFWTLGILCFQAGGRAFAAGQGRRYQVFHTLWHIFLPLGGFMWIEYTRYSVLQSLGPGSQSHASALGTVQA</sequence>
<feature type="region of interest" description="Disordered" evidence="1">
    <location>
        <begin position="1"/>
        <end position="24"/>
    </location>
</feature>
<dbReference type="OrthoDB" id="10251809at2759"/>